<gene>
    <name evidence="5" type="ORF">UC34_16500</name>
</gene>
<keyword evidence="6" id="KW-1185">Reference proteome</keyword>
<dbReference type="InterPro" id="IPR017924">
    <property type="entry name" value="RNA-binding_YhbY"/>
</dbReference>
<feature type="compositionally biased region" description="Basic residues" evidence="3">
    <location>
        <begin position="154"/>
        <end position="169"/>
    </location>
</feature>
<evidence type="ECO:0000256" key="1">
    <source>
        <dbReference type="ARBA" id="ARBA00022884"/>
    </source>
</evidence>
<evidence type="ECO:0000259" key="4">
    <source>
        <dbReference type="PROSITE" id="PS51295"/>
    </source>
</evidence>
<dbReference type="InterPro" id="IPR051925">
    <property type="entry name" value="RNA-binding_domain"/>
</dbReference>
<dbReference type="RefSeq" id="WP_044456398.1">
    <property type="nucleotide sequence ID" value="NZ_CP010897.2"/>
</dbReference>
<dbReference type="Gene3D" id="3.30.110.60">
    <property type="entry name" value="YhbY-like"/>
    <property type="match status" value="1"/>
</dbReference>
<dbReference type="PANTHER" id="PTHR40065:SF3">
    <property type="entry name" value="RNA-BINDING PROTEIN YHBY"/>
    <property type="match status" value="1"/>
</dbReference>
<protein>
    <submittedName>
        <fullName evidence="5">RNA-binding protein</fullName>
    </submittedName>
</protein>
<dbReference type="EMBL" id="CP010897">
    <property type="protein sequence ID" value="AJP58137.1"/>
    <property type="molecule type" value="Genomic_DNA"/>
</dbReference>
<evidence type="ECO:0000313" key="6">
    <source>
        <dbReference type="Proteomes" id="UP000035085"/>
    </source>
</evidence>
<feature type="region of interest" description="Disordered" evidence="3">
    <location>
        <begin position="144"/>
        <end position="169"/>
    </location>
</feature>
<evidence type="ECO:0000256" key="2">
    <source>
        <dbReference type="PROSITE-ProRule" id="PRU00626"/>
    </source>
</evidence>
<keyword evidence="1 2" id="KW-0694">RNA-binding</keyword>
<accession>A0ABN4FR52</accession>
<dbReference type="Pfam" id="PF01985">
    <property type="entry name" value="CRS1_YhbY"/>
    <property type="match status" value="1"/>
</dbReference>
<proteinExistence type="predicted"/>
<sequence>MPALTLTPAQRADLRSAAHALNPVVLIGADGLTPAVLKEIDGALKAHELIKVRVFGDERDARVAIYESICDQLGAAPVQHIGKLLVLYRPTRPTPDEKPTPVRARSGGTGTTVKGRAPRTVTVVKTSTNAGRRPTVKKVTVAGNERMTAGGIVKRAKKRQTSVKRQRND</sequence>
<evidence type="ECO:0000313" key="5">
    <source>
        <dbReference type="EMBL" id="AJP58137.1"/>
    </source>
</evidence>
<feature type="region of interest" description="Disordered" evidence="3">
    <location>
        <begin position="92"/>
        <end position="113"/>
    </location>
</feature>
<organism evidence="5 6">
    <name type="scientific">Pandoraea vervacti</name>
    <dbReference type="NCBI Taxonomy" id="656178"/>
    <lineage>
        <taxon>Bacteria</taxon>
        <taxon>Pseudomonadati</taxon>
        <taxon>Pseudomonadota</taxon>
        <taxon>Betaproteobacteria</taxon>
        <taxon>Burkholderiales</taxon>
        <taxon>Burkholderiaceae</taxon>
        <taxon>Pandoraea</taxon>
    </lineage>
</organism>
<dbReference type="InterPro" id="IPR001890">
    <property type="entry name" value="RNA-binding_CRM"/>
</dbReference>
<name>A0ABN4FR52_9BURK</name>
<dbReference type="InterPro" id="IPR035920">
    <property type="entry name" value="YhbY-like_sf"/>
</dbReference>
<dbReference type="PANTHER" id="PTHR40065">
    <property type="entry name" value="RNA-BINDING PROTEIN YHBY"/>
    <property type="match status" value="1"/>
</dbReference>
<evidence type="ECO:0000256" key="3">
    <source>
        <dbReference type="SAM" id="MobiDB-lite"/>
    </source>
</evidence>
<dbReference type="Proteomes" id="UP000035085">
    <property type="component" value="Chromosome"/>
</dbReference>
<dbReference type="SUPFAM" id="SSF75471">
    <property type="entry name" value="YhbY-like"/>
    <property type="match status" value="1"/>
</dbReference>
<reference evidence="6" key="1">
    <citation type="submission" date="2015-02" db="EMBL/GenBank/DDBJ databases">
        <title>Complete Genome Sequencing of Pandoraea vervacti NS15 sp. nov.</title>
        <authorList>
            <person name="Chan K.-G."/>
        </authorList>
    </citation>
    <scope>NUCLEOTIDE SEQUENCE [LARGE SCALE GENOMIC DNA]</scope>
    <source>
        <strain evidence="6">NS15</strain>
    </source>
</reference>
<dbReference type="SMART" id="SM01103">
    <property type="entry name" value="CRS1_YhbY"/>
    <property type="match status" value="1"/>
</dbReference>
<dbReference type="NCBIfam" id="TIGR00253">
    <property type="entry name" value="RNA_bind_YhbY"/>
    <property type="match status" value="1"/>
</dbReference>
<dbReference type="PROSITE" id="PS51295">
    <property type="entry name" value="CRM"/>
    <property type="match status" value="1"/>
</dbReference>
<feature type="domain" description="CRM" evidence="4">
    <location>
        <begin position="4"/>
        <end position="100"/>
    </location>
</feature>